<name>A0A316UJB9_9BASI</name>
<feature type="region of interest" description="Disordered" evidence="1">
    <location>
        <begin position="662"/>
        <end position="901"/>
    </location>
</feature>
<feature type="compositionally biased region" description="Polar residues" evidence="1">
    <location>
        <begin position="148"/>
        <end position="163"/>
    </location>
</feature>
<dbReference type="RefSeq" id="XP_025359636.1">
    <property type="nucleotide sequence ID" value="XM_025507090.1"/>
</dbReference>
<feature type="compositionally biased region" description="Low complexity" evidence="1">
    <location>
        <begin position="846"/>
        <end position="859"/>
    </location>
</feature>
<feature type="compositionally biased region" description="Low complexity" evidence="1">
    <location>
        <begin position="167"/>
        <end position="184"/>
    </location>
</feature>
<feature type="compositionally biased region" description="Low complexity" evidence="1">
    <location>
        <begin position="99"/>
        <end position="110"/>
    </location>
</feature>
<organism evidence="2 3">
    <name type="scientific">Jaminaea rosea</name>
    <dbReference type="NCBI Taxonomy" id="1569628"/>
    <lineage>
        <taxon>Eukaryota</taxon>
        <taxon>Fungi</taxon>
        <taxon>Dikarya</taxon>
        <taxon>Basidiomycota</taxon>
        <taxon>Ustilaginomycotina</taxon>
        <taxon>Exobasidiomycetes</taxon>
        <taxon>Microstromatales</taxon>
        <taxon>Microstromatales incertae sedis</taxon>
        <taxon>Jaminaea</taxon>
    </lineage>
</organism>
<dbReference type="AlphaFoldDB" id="A0A316UJB9"/>
<evidence type="ECO:0000313" key="3">
    <source>
        <dbReference type="Proteomes" id="UP000245884"/>
    </source>
</evidence>
<proteinExistence type="predicted"/>
<feature type="compositionally biased region" description="Gly residues" evidence="1">
    <location>
        <begin position="860"/>
        <end position="870"/>
    </location>
</feature>
<feature type="compositionally biased region" description="Basic and acidic residues" evidence="1">
    <location>
        <begin position="87"/>
        <end position="96"/>
    </location>
</feature>
<feature type="region of interest" description="Disordered" evidence="1">
    <location>
        <begin position="1"/>
        <end position="62"/>
    </location>
</feature>
<evidence type="ECO:0000313" key="2">
    <source>
        <dbReference type="EMBL" id="PWN25024.1"/>
    </source>
</evidence>
<evidence type="ECO:0000256" key="1">
    <source>
        <dbReference type="SAM" id="MobiDB-lite"/>
    </source>
</evidence>
<feature type="region of interest" description="Disordered" evidence="1">
    <location>
        <begin position="1028"/>
        <end position="1063"/>
    </location>
</feature>
<reference evidence="2 3" key="1">
    <citation type="journal article" date="2018" name="Mol. Biol. Evol.">
        <title>Broad Genomic Sampling Reveals a Smut Pathogenic Ancestry of the Fungal Clade Ustilaginomycotina.</title>
        <authorList>
            <person name="Kijpornyongpan T."/>
            <person name="Mondo S.J."/>
            <person name="Barry K."/>
            <person name="Sandor L."/>
            <person name="Lee J."/>
            <person name="Lipzen A."/>
            <person name="Pangilinan J."/>
            <person name="LaButti K."/>
            <person name="Hainaut M."/>
            <person name="Henrissat B."/>
            <person name="Grigoriev I.V."/>
            <person name="Spatafora J.W."/>
            <person name="Aime M.C."/>
        </authorList>
    </citation>
    <scope>NUCLEOTIDE SEQUENCE [LARGE SCALE GENOMIC DNA]</scope>
    <source>
        <strain evidence="2 3">MCA 5214</strain>
    </source>
</reference>
<dbReference type="EMBL" id="KZ819678">
    <property type="protein sequence ID" value="PWN25024.1"/>
    <property type="molecule type" value="Genomic_DNA"/>
</dbReference>
<feature type="compositionally biased region" description="Low complexity" evidence="1">
    <location>
        <begin position="12"/>
        <end position="28"/>
    </location>
</feature>
<feature type="compositionally biased region" description="Low complexity" evidence="1">
    <location>
        <begin position="386"/>
        <end position="403"/>
    </location>
</feature>
<feature type="region of interest" description="Disordered" evidence="1">
    <location>
        <begin position="314"/>
        <end position="403"/>
    </location>
</feature>
<feature type="compositionally biased region" description="Basic and acidic residues" evidence="1">
    <location>
        <begin position="529"/>
        <end position="542"/>
    </location>
</feature>
<feature type="region of interest" description="Disordered" evidence="1">
    <location>
        <begin position="78"/>
        <end position="194"/>
    </location>
</feature>
<feature type="compositionally biased region" description="Basic residues" evidence="1">
    <location>
        <begin position="693"/>
        <end position="705"/>
    </location>
</feature>
<feature type="region of interest" description="Disordered" evidence="1">
    <location>
        <begin position="566"/>
        <end position="631"/>
    </location>
</feature>
<dbReference type="OrthoDB" id="3365764at2759"/>
<feature type="compositionally biased region" description="Polar residues" evidence="1">
    <location>
        <begin position="314"/>
        <end position="329"/>
    </location>
</feature>
<feature type="compositionally biased region" description="Polar residues" evidence="1">
    <location>
        <begin position="719"/>
        <end position="763"/>
    </location>
</feature>
<feature type="compositionally biased region" description="Basic residues" evidence="1">
    <location>
        <begin position="1053"/>
        <end position="1063"/>
    </location>
</feature>
<sequence>MPSSPSTGKRPLSNVAAANKAASSSKLVTPPPAEDADDSMYSDSGSGSDSDEDDEAANLEMDGQDLWTQNYCSVCDCLIEPGQGVGPRREGDDEPPKTSPSASSAATPTAPQSPPLMRSKAGTIKGRPAKRNGSSARLNALSDLKPTTKITGQKDATSATSAKMSRRSSNTSTASSTQSTGSESPNKLQRTKKGGLLGSLTPAALRQQQEELLKANAPPALYCSERCRTIDEQQQRQLSARGAQELDLYTSQAGTLPGVYASDAPARPWPRTPSMTSLPAATAAAYLAAANNRTPESDYGGPCMCADCMDKTSASGTVPSGASDTTESSGGYPYTRRATGKQRSQSGRLLTPRDLYPRDEGGDQDGYFPRVSRSKARTFSLESGERAASAVSEESSTHSSGSYASLWEPRIRRANKEQQHQSEPDTLRLLRRASPSVDVVTSSPGGTKLAFGTSMTSERTLGTSANTLVHPDQQQERAGHRKARSLAVMTGEQQQQQREAAGVDTLTAERLSKSYASDAGIDAMATLRAARDSRGGGEDSRRHSTASTSGWLRSLSSAWTTLRSASSTTSVPQLLLPGGEADQSRSDLNSPSVSSAITSASSRGSRSPRSPRSPRSEDGSNALSRSAASESLSRVLSSTHLASPVARPGASRGHVPAFASEIGRGEIPGDAGGGDAGGDAGEEAGEHEELQRCRRRRKAEHRHQRSKDVTVLPPLLAPSNRSSTALSAQHRANSYANLTTSRNRSQSGSRGANSRGANFTVGSAGSYRDTHQHATPPTPTSATGVGGGDESMRSPLPRTASQQDVVYRPSMSPRRSGGLLGAMTPITAAPAPRHHHVHHAHRPHAAPRTSASGHRLSTGSSGGGGGGGHALGHVGMLGHHPHGSNPAYGRHNTMPVRTSTPIVPEHGGEMSAEALTAVVPDPLVRPQSAMSQRHLRASYIARPRSSAAHRPVIEARQPHVVESPAPPHRGWSYDNLAGAGAGAANASNAKTYHVLQVPHRRETHDRYDDAYGQGGAMLELIGGKELADSAAEAQRQRRESDAGAAPGEGGGSGRRKQLFHFGA</sequence>
<dbReference type="Proteomes" id="UP000245884">
    <property type="component" value="Unassembled WGS sequence"/>
</dbReference>
<keyword evidence="3" id="KW-1185">Reference proteome</keyword>
<feature type="compositionally biased region" description="Basic residues" evidence="1">
    <location>
        <begin position="832"/>
        <end position="845"/>
    </location>
</feature>
<dbReference type="GeneID" id="37028913"/>
<feature type="region of interest" description="Disordered" evidence="1">
    <location>
        <begin position="529"/>
        <end position="550"/>
    </location>
</feature>
<protein>
    <submittedName>
        <fullName evidence="2">Uncharacterized protein</fullName>
    </submittedName>
</protein>
<feature type="compositionally biased region" description="Gly residues" evidence="1">
    <location>
        <begin position="670"/>
        <end position="679"/>
    </location>
</feature>
<feature type="compositionally biased region" description="Low complexity" evidence="1">
    <location>
        <begin position="620"/>
        <end position="631"/>
    </location>
</feature>
<feature type="compositionally biased region" description="Low complexity" evidence="1">
    <location>
        <begin position="590"/>
        <end position="610"/>
    </location>
</feature>
<gene>
    <name evidence="2" type="ORF">BDZ90DRAFT_234629</name>
</gene>
<accession>A0A316UJB9</accession>